<proteinExistence type="predicted"/>
<gene>
    <name evidence="1" type="ORF">ATZ36_15335</name>
</gene>
<reference evidence="1 2" key="1">
    <citation type="submission" date="2015-11" db="EMBL/GenBank/DDBJ databases">
        <title>Evidence for parallel genomic evolution in an endosymbiosis of termite gut flagellates.</title>
        <authorList>
            <person name="Zheng H."/>
        </authorList>
    </citation>
    <scope>NUCLEOTIDE SEQUENCE [LARGE SCALE GENOMIC DNA]</scope>
    <source>
        <strain evidence="1 2">CET450</strain>
    </source>
</reference>
<dbReference type="Proteomes" id="UP000095237">
    <property type="component" value="Unassembled WGS sequence"/>
</dbReference>
<accession>A0A1E5ILH6</accession>
<dbReference type="AlphaFoldDB" id="A0A1E5ILH6"/>
<organism evidence="1 2">
    <name type="scientific">Endomicrobium trichonymphae</name>
    <dbReference type="NCBI Taxonomy" id="1408204"/>
    <lineage>
        <taxon>Bacteria</taxon>
        <taxon>Pseudomonadati</taxon>
        <taxon>Elusimicrobiota</taxon>
        <taxon>Endomicrobiia</taxon>
        <taxon>Endomicrobiales</taxon>
        <taxon>Endomicrobiaceae</taxon>
        <taxon>Candidatus Endomicrobiellum</taxon>
    </lineage>
</organism>
<evidence type="ECO:0000313" key="2">
    <source>
        <dbReference type="Proteomes" id="UP000095237"/>
    </source>
</evidence>
<protein>
    <submittedName>
        <fullName evidence="1">Uncharacterized protein</fullName>
    </submittedName>
</protein>
<evidence type="ECO:0000313" key="1">
    <source>
        <dbReference type="EMBL" id="OEG71331.1"/>
    </source>
</evidence>
<sequence length="64" mass="7598">MYQMEEIEKNLREEPFKLLLSKIVNEHPGITEKHGNLYKQLDLFKDRIKFSEDLANTKNSDTSE</sequence>
<comment type="caution">
    <text evidence="1">The sequence shown here is derived from an EMBL/GenBank/DDBJ whole genome shotgun (WGS) entry which is preliminary data.</text>
</comment>
<keyword evidence="2" id="KW-1185">Reference proteome</keyword>
<name>A0A1E5ILH6_ENDTX</name>
<dbReference type="EMBL" id="LNVX01000224">
    <property type="protein sequence ID" value="OEG71331.1"/>
    <property type="molecule type" value="Genomic_DNA"/>
</dbReference>